<dbReference type="EMBL" id="VFQX01000013">
    <property type="protein sequence ID" value="KAF0981660.1"/>
    <property type="molecule type" value="Genomic_DNA"/>
</dbReference>
<gene>
    <name evidence="1" type="ORF">FDP41_012317</name>
</gene>
<dbReference type="VEuPathDB" id="AmoebaDB:FDP41_012317"/>
<dbReference type="VEuPathDB" id="AmoebaDB:NfTy_039530"/>
<name>A0A6A5C7B1_NAEFO</name>
<evidence type="ECO:0000313" key="1">
    <source>
        <dbReference type="EMBL" id="KAF0981660.1"/>
    </source>
</evidence>
<sequence>MTSRIIDESDERGRKFRTNVAAFAGDGGISLILSPSSSPSLTTNEEGVIMPQEEPSSSQQLISSLRSQRLSDTYPLRSQLAVQTKPAITRFYQSIISNLFIDPIVTFLFPRVLDNRFQKLPIINLFFKPTTQVQLLCAWTCDDGHICKHTHGHTGKHECIFGHVEDKPILKCGKICDYMLLGTYQQTDENRRRSEMRKQ</sequence>
<dbReference type="AlphaFoldDB" id="A0A6A5C7B1"/>
<dbReference type="VEuPathDB" id="AmoebaDB:NF0052910"/>
<proteinExistence type="predicted"/>
<evidence type="ECO:0000313" key="2">
    <source>
        <dbReference type="Proteomes" id="UP000444721"/>
    </source>
</evidence>
<dbReference type="Proteomes" id="UP000444721">
    <property type="component" value="Unassembled WGS sequence"/>
</dbReference>
<dbReference type="RefSeq" id="XP_044566373.1">
    <property type="nucleotide sequence ID" value="XM_044702823.1"/>
</dbReference>
<reference evidence="1 2" key="1">
    <citation type="journal article" date="2019" name="Sci. Rep.">
        <title>Nanopore sequencing improves the draft genome of the human pathogenic amoeba Naegleria fowleri.</title>
        <authorList>
            <person name="Liechti N."/>
            <person name="Schurch N."/>
            <person name="Bruggmann R."/>
            <person name="Wittwer M."/>
        </authorList>
    </citation>
    <scope>NUCLEOTIDE SEQUENCE [LARGE SCALE GENOMIC DNA]</scope>
    <source>
        <strain evidence="1 2">ATCC 30894</strain>
    </source>
</reference>
<keyword evidence="2" id="KW-1185">Reference proteome</keyword>
<organism evidence="1 2">
    <name type="scientific">Naegleria fowleri</name>
    <name type="common">Brain eating amoeba</name>
    <dbReference type="NCBI Taxonomy" id="5763"/>
    <lineage>
        <taxon>Eukaryota</taxon>
        <taxon>Discoba</taxon>
        <taxon>Heterolobosea</taxon>
        <taxon>Tetramitia</taxon>
        <taxon>Eutetramitia</taxon>
        <taxon>Vahlkampfiidae</taxon>
        <taxon>Naegleria</taxon>
    </lineage>
</organism>
<accession>A0A6A5C7B1</accession>
<dbReference type="GeneID" id="68119532"/>
<dbReference type="OrthoDB" id="10337506at2759"/>
<protein>
    <submittedName>
        <fullName evidence="1">Uncharacterized protein</fullName>
    </submittedName>
</protein>
<comment type="caution">
    <text evidence="1">The sequence shown here is derived from an EMBL/GenBank/DDBJ whole genome shotgun (WGS) entry which is preliminary data.</text>
</comment>